<reference evidence="3 8" key="1">
    <citation type="submission" date="2015-09" db="EMBL/GenBank/DDBJ databases">
        <authorList>
            <consortium name="Pathogen Informatics"/>
        </authorList>
    </citation>
    <scope>NUCLEOTIDE SEQUENCE [LARGE SCALE GENOMIC DNA]</scope>
    <source>
        <strain evidence="3 8">2789STDY5608824</strain>
    </source>
</reference>
<proteinExistence type="predicted"/>
<reference evidence="4" key="4">
    <citation type="submission" date="2021-08" db="EMBL/GenBank/DDBJ databases">
        <title>Draft genome sequence of the GABA producer Bifidobacterium adolescentis 4-2, isolated from healthy human feces.</title>
        <authorList>
            <person name="Altaib H."/>
            <person name="Niwa R."/>
            <person name="Abe M."/>
            <person name="Suzuki T."/>
        </authorList>
    </citation>
    <scope>NUCLEOTIDE SEQUENCE</scope>
    <source>
        <strain evidence="4">4-2</strain>
    </source>
</reference>
<dbReference type="EMBL" id="NAQF01000005">
    <property type="protein sequence ID" value="OQM57492.1"/>
    <property type="molecule type" value="Genomic_DNA"/>
</dbReference>
<evidence type="ECO:0000313" key="12">
    <source>
        <dbReference type="Proteomes" id="UP001357973"/>
    </source>
</evidence>
<evidence type="ECO:0000313" key="3">
    <source>
        <dbReference type="EMBL" id="CUN47057.1"/>
    </source>
</evidence>
<evidence type="ECO:0000313" key="2">
    <source>
        <dbReference type="EMBL" id="BEK82270.1"/>
    </source>
</evidence>
<name>A0A174AEB2_BIFAD</name>
<sequence length="172" mass="18678">MNKRNKVVAVITSILLAASMASLSIPAQAEQNTDVAPMSCPEIGHHQSVSNKGRIFMAGSLPKNWLSPGGTYTVTKAKTTTVTGSVTGGVDAEFSSYVKAHVQSSLSTSQTVSESQGWSWTNTSNTTKWVQLGAAGYEFDYTRYDVVSPCNVVNQKYKHAKMPTNQPWLYHN</sequence>
<dbReference type="SUPFAM" id="SSF56973">
    <property type="entry name" value="Aerolisin/ETX pore-forming domain"/>
    <property type="match status" value="1"/>
</dbReference>
<dbReference type="AlphaFoldDB" id="A0A174AEB2"/>
<dbReference type="Proteomes" id="UP001357973">
    <property type="component" value="Chromosome"/>
</dbReference>
<dbReference type="Proteomes" id="UP000095647">
    <property type="component" value="Unassembled WGS sequence"/>
</dbReference>
<dbReference type="EMBL" id="AP028457">
    <property type="protein sequence ID" value="BEK82270.1"/>
    <property type="molecule type" value="Genomic_DNA"/>
</dbReference>
<dbReference type="EMBL" id="CYYI01000002">
    <property type="protein sequence ID" value="CUN47057.1"/>
    <property type="molecule type" value="Genomic_DNA"/>
</dbReference>
<gene>
    <name evidence="7" type="ORF">AL0462_0216</name>
    <name evidence="6" type="ORF">B0487_0252</name>
    <name evidence="2" type="ORF">B19861_02120</name>
    <name evidence="5" type="ORF">B5789_0979</name>
    <name evidence="4" type="ORF">BIFAD42_00010</name>
    <name evidence="3" type="ORF">ERS852382_00479</name>
</gene>
<evidence type="ECO:0000313" key="8">
    <source>
        <dbReference type="Proteomes" id="UP000095647"/>
    </source>
</evidence>
<evidence type="ECO:0008006" key="13">
    <source>
        <dbReference type="Google" id="ProtNLM"/>
    </source>
</evidence>
<keyword evidence="1" id="KW-0732">Signal</keyword>
<dbReference type="Proteomes" id="UP000886943">
    <property type="component" value="Unassembled WGS sequence"/>
</dbReference>
<keyword evidence="12" id="KW-1185">Reference proteome</keyword>
<reference evidence="2 12" key="5">
    <citation type="submission" date="2023-06" db="EMBL/GenBank/DDBJ databases">
        <title>Complete Genome Sequences of Bifidobacterium faecale strain JCM19861T was isolated from human faeces by Jung-Hye Choi et al. (2014).</title>
        <authorList>
            <person name="Okuhama S."/>
            <person name="Takahashi H."/>
            <person name="Imaizumi K."/>
            <person name="Nakayama S."/>
            <person name="Ogata Y."/>
            <person name="Suda W."/>
        </authorList>
    </citation>
    <scope>NUCLEOTIDE SEQUENCE [LARGE SCALE GENOMIC DNA]</scope>
    <source>
        <strain evidence="2 12">JCM 19861</strain>
    </source>
</reference>
<evidence type="ECO:0000313" key="6">
    <source>
        <dbReference type="EMBL" id="OSG87334.1"/>
    </source>
</evidence>
<dbReference type="EMBL" id="LNKH01000003">
    <property type="protein sequence ID" value="OSG97672.1"/>
    <property type="molecule type" value="Genomic_DNA"/>
</dbReference>
<evidence type="ECO:0000313" key="5">
    <source>
        <dbReference type="EMBL" id="OQM57492.1"/>
    </source>
</evidence>
<evidence type="ECO:0000313" key="7">
    <source>
        <dbReference type="EMBL" id="OSG97672.1"/>
    </source>
</evidence>
<dbReference type="RefSeq" id="WP_130082043.1">
    <property type="nucleotide sequence ID" value="NZ_AP028457.1"/>
</dbReference>
<dbReference type="Proteomes" id="UP000192714">
    <property type="component" value="Unassembled WGS sequence"/>
</dbReference>
<reference evidence="5 9" key="3">
    <citation type="submission" date="2017-03" db="EMBL/GenBank/DDBJ databases">
        <title>Maternal inheritance of bifidobacteria.</title>
        <authorList>
            <person name="Lugli G.A."/>
            <person name="Duranti S."/>
            <person name="Milani C."/>
            <person name="Mancabelli L."/>
        </authorList>
    </citation>
    <scope>NUCLEOTIDE SEQUENCE [LARGE SCALE GENOMIC DNA]</scope>
    <source>
        <strain evidence="5 9">1892B</strain>
    </source>
</reference>
<dbReference type="Proteomes" id="UP000193377">
    <property type="component" value="Unassembled WGS sequence"/>
</dbReference>
<evidence type="ECO:0000313" key="9">
    <source>
        <dbReference type="Proteomes" id="UP000192714"/>
    </source>
</evidence>
<dbReference type="EMBL" id="BPPZ01000001">
    <property type="protein sequence ID" value="GJD13017.1"/>
    <property type="molecule type" value="Genomic_DNA"/>
</dbReference>
<evidence type="ECO:0000256" key="1">
    <source>
        <dbReference type="SAM" id="SignalP"/>
    </source>
</evidence>
<evidence type="ECO:0000313" key="10">
    <source>
        <dbReference type="Proteomes" id="UP000193377"/>
    </source>
</evidence>
<feature type="signal peptide" evidence="1">
    <location>
        <begin position="1"/>
        <end position="29"/>
    </location>
</feature>
<dbReference type="Proteomes" id="UP000193905">
    <property type="component" value="Unassembled WGS sequence"/>
</dbReference>
<evidence type="ECO:0000313" key="11">
    <source>
        <dbReference type="Proteomes" id="UP000193905"/>
    </source>
</evidence>
<protein>
    <recommendedName>
        <fullName evidence="13">Secreted protein</fullName>
    </recommendedName>
</protein>
<accession>A0A174AEB2</accession>
<evidence type="ECO:0000313" key="4">
    <source>
        <dbReference type="EMBL" id="GJD13017.1"/>
    </source>
</evidence>
<organism evidence="6 10">
    <name type="scientific">Bifidobacterium adolescentis</name>
    <dbReference type="NCBI Taxonomy" id="1680"/>
    <lineage>
        <taxon>Bacteria</taxon>
        <taxon>Bacillati</taxon>
        <taxon>Actinomycetota</taxon>
        <taxon>Actinomycetes</taxon>
        <taxon>Bifidobacteriales</taxon>
        <taxon>Bifidobacteriaceae</taxon>
        <taxon>Bifidobacterium</taxon>
    </lineage>
</organism>
<feature type="chain" id="PRO_5014250870" description="Secreted protein" evidence="1">
    <location>
        <begin position="30"/>
        <end position="172"/>
    </location>
</feature>
<reference evidence="10 11" key="2">
    <citation type="journal article" date="2016" name="Sci. Rep.">
        <title>Evaluation of genetic diversity among strains of the human gut commensal Bifidobacterium adolescentis.</title>
        <authorList>
            <person name="Duranti S."/>
            <person name="Milani C."/>
            <person name="Lugli G.A."/>
            <person name="Mancabelli L."/>
            <person name="Turroni F."/>
            <person name="Ferrario C."/>
            <person name="Mangifesta M."/>
            <person name="Viappiani A."/>
            <person name="Sanchez B."/>
            <person name="Margolles A."/>
            <person name="van Sinderen D."/>
            <person name="Ventura M."/>
        </authorList>
    </citation>
    <scope>NUCLEOTIDE SEQUENCE [LARGE SCALE GENOMIC DNA]</scope>
    <source>
        <strain evidence="6 10">487B</strain>
        <strain evidence="7 11">AL46-2</strain>
    </source>
</reference>
<dbReference type="EMBL" id="LNKD01000001">
    <property type="protein sequence ID" value="OSG87334.1"/>
    <property type="molecule type" value="Genomic_DNA"/>
</dbReference>